<dbReference type="GO" id="GO:0006412">
    <property type="term" value="P:translation"/>
    <property type="evidence" value="ECO:0007669"/>
    <property type="project" value="InterPro"/>
</dbReference>
<dbReference type="CDD" id="cd00427">
    <property type="entry name" value="Ribosomal_L29_HIP"/>
    <property type="match status" value="1"/>
</dbReference>
<evidence type="ECO:0000256" key="1">
    <source>
        <dbReference type="ARBA" id="ARBA00009254"/>
    </source>
</evidence>
<sequence>MKLRSAELRGMKKEELDKKLDELKLELANLRISKVAGALAPKVAKIGVVRKNIARLLTIMSEMKRENLVKFYRNKKRVPLDLRLKRTRAQRRALTAHEKSRKTRKQHRRECCFPQRKFALKA</sequence>
<dbReference type="OrthoDB" id="528635at2759"/>
<proteinExistence type="inferred from homology"/>
<evidence type="ECO:0000256" key="2">
    <source>
        <dbReference type="ARBA" id="ARBA00022980"/>
    </source>
</evidence>
<evidence type="ECO:0000256" key="4">
    <source>
        <dbReference type="ARBA" id="ARBA00035204"/>
    </source>
</evidence>
<reference evidence="7 8" key="1">
    <citation type="journal article" date="2017" name="Gigascience">
        <title>Draft genome of the honey bee ectoparasitic mite, Tropilaelaps mercedesae, is shaped by the parasitic life history.</title>
        <authorList>
            <person name="Dong X."/>
            <person name="Armstrong S.D."/>
            <person name="Xia D."/>
            <person name="Makepeace B.L."/>
            <person name="Darby A.C."/>
            <person name="Kadowaki T."/>
        </authorList>
    </citation>
    <scope>NUCLEOTIDE SEQUENCE [LARGE SCALE GENOMIC DNA]</scope>
    <source>
        <strain evidence="7">Wuxi-XJTLU</strain>
    </source>
</reference>
<evidence type="ECO:0000313" key="8">
    <source>
        <dbReference type="Proteomes" id="UP000192247"/>
    </source>
</evidence>
<dbReference type="InterPro" id="IPR036049">
    <property type="entry name" value="Ribosomal_uL29_sf"/>
</dbReference>
<gene>
    <name evidence="7" type="ORF">BIW11_11353</name>
</gene>
<comment type="caution">
    <text evidence="7">The sequence shown here is derived from an EMBL/GenBank/DDBJ whole genome shotgun (WGS) entry which is preliminary data.</text>
</comment>
<feature type="compositionally biased region" description="Basic residues" evidence="6">
    <location>
        <begin position="99"/>
        <end position="108"/>
    </location>
</feature>
<evidence type="ECO:0000313" key="7">
    <source>
        <dbReference type="EMBL" id="OQR70864.1"/>
    </source>
</evidence>
<dbReference type="HAMAP" id="MF_00374">
    <property type="entry name" value="Ribosomal_uL29"/>
    <property type="match status" value="1"/>
</dbReference>
<feature type="region of interest" description="Disordered" evidence="6">
    <location>
        <begin position="89"/>
        <end position="109"/>
    </location>
</feature>
<dbReference type="GO" id="GO:0003735">
    <property type="term" value="F:structural constituent of ribosome"/>
    <property type="evidence" value="ECO:0007669"/>
    <property type="project" value="InterPro"/>
</dbReference>
<dbReference type="GO" id="GO:0003729">
    <property type="term" value="F:mRNA binding"/>
    <property type="evidence" value="ECO:0007669"/>
    <property type="project" value="TreeGrafter"/>
</dbReference>
<keyword evidence="8" id="KW-1185">Reference proteome</keyword>
<comment type="similarity">
    <text evidence="1">Belongs to the universal ribosomal protein uL29 family.</text>
</comment>
<dbReference type="GO" id="GO:0000463">
    <property type="term" value="P:maturation of LSU-rRNA from tricistronic rRNA transcript (SSU-rRNA, 5.8S rRNA, LSU-rRNA)"/>
    <property type="evidence" value="ECO:0007669"/>
    <property type="project" value="InterPro"/>
</dbReference>
<dbReference type="EMBL" id="MNPL01015940">
    <property type="protein sequence ID" value="OQR70864.1"/>
    <property type="molecule type" value="Genomic_DNA"/>
</dbReference>
<evidence type="ECO:0000256" key="6">
    <source>
        <dbReference type="SAM" id="MobiDB-lite"/>
    </source>
</evidence>
<dbReference type="Proteomes" id="UP000192247">
    <property type="component" value="Unassembled WGS sequence"/>
</dbReference>
<dbReference type="Gene3D" id="6.10.250.3450">
    <property type="match status" value="1"/>
</dbReference>
<dbReference type="InterPro" id="IPR045059">
    <property type="entry name" value="Ribosomal_uL29_euk"/>
</dbReference>
<dbReference type="Gene3D" id="1.10.287.310">
    <property type="match status" value="1"/>
</dbReference>
<dbReference type="FunCoup" id="A0A1V9XBE7">
    <property type="interactions" value="1058"/>
</dbReference>
<dbReference type="Pfam" id="PF00831">
    <property type="entry name" value="Ribosomal_L29"/>
    <property type="match status" value="1"/>
</dbReference>
<dbReference type="InParanoid" id="A0A1V9XBE7"/>
<dbReference type="GO" id="GO:0022625">
    <property type="term" value="C:cytosolic large ribosomal subunit"/>
    <property type="evidence" value="ECO:0007669"/>
    <property type="project" value="InterPro"/>
</dbReference>
<name>A0A1V9XBE7_9ACAR</name>
<protein>
    <recommendedName>
        <fullName evidence="4">Large ribosomal subunit protein uL29</fullName>
    </recommendedName>
    <alternativeName>
        <fullName evidence="5">60S ribosomal protein L35</fullName>
    </alternativeName>
</protein>
<keyword evidence="3" id="KW-0687">Ribonucleoprotein</keyword>
<evidence type="ECO:0000256" key="5">
    <source>
        <dbReference type="ARBA" id="ARBA00035334"/>
    </source>
</evidence>
<dbReference type="NCBIfam" id="TIGR00012">
    <property type="entry name" value="L29"/>
    <property type="match status" value="1"/>
</dbReference>
<keyword evidence="2 7" id="KW-0689">Ribosomal protein</keyword>
<evidence type="ECO:0000256" key="3">
    <source>
        <dbReference type="ARBA" id="ARBA00023274"/>
    </source>
</evidence>
<dbReference type="FunFam" id="6.10.250.3450:FF:000001">
    <property type="entry name" value="60S ribosomal protein L35"/>
    <property type="match status" value="1"/>
</dbReference>
<dbReference type="FunFam" id="1.10.287.310:FF:000002">
    <property type="entry name" value="60S ribosomal protein L35"/>
    <property type="match status" value="1"/>
</dbReference>
<dbReference type="AlphaFoldDB" id="A0A1V9XBE7"/>
<accession>A0A1V9XBE7</accession>
<dbReference type="STRING" id="418985.A0A1V9XBE7"/>
<dbReference type="InterPro" id="IPR001854">
    <property type="entry name" value="Ribosomal_uL29"/>
</dbReference>
<organism evidence="7 8">
    <name type="scientific">Tropilaelaps mercedesae</name>
    <dbReference type="NCBI Taxonomy" id="418985"/>
    <lineage>
        <taxon>Eukaryota</taxon>
        <taxon>Metazoa</taxon>
        <taxon>Ecdysozoa</taxon>
        <taxon>Arthropoda</taxon>
        <taxon>Chelicerata</taxon>
        <taxon>Arachnida</taxon>
        <taxon>Acari</taxon>
        <taxon>Parasitiformes</taxon>
        <taxon>Mesostigmata</taxon>
        <taxon>Gamasina</taxon>
        <taxon>Dermanyssoidea</taxon>
        <taxon>Laelapidae</taxon>
        <taxon>Tropilaelaps</taxon>
    </lineage>
</organism>
<dbReference type="PANTHER" id="PTHR45722:SF2">
    <property type="entry name" value="LARGE RIBOSOMAL SUBUNIT PROTEIN UL29-RELATED"/>
    <property type="match status" value="1"/>
</dbReference>
<dbReference type="SUPFAM" id="SSF46561">
    <property type="entry name" value="Ribosomal protein L29 (L29p)"/>
    <property type="match status" value="1"/>
</dbReference>
<dbReference type="PANTHER" id="PTHR45722">
    <property type="entry name" value="60S RIBOSOMAL PROTEIN L35"/>
    <property type="match status" value="1"/>
</dbReference>